<gene>
    <name evidence="8" type="ORF">P3W24_13080</name>
</gene>
<dbReference type="GO" id="GO:0016301">
    <property type="term" value="F:kinase activity"/>
    <property type="evidence" value="ECO:0007669"/>
    <property type="project" value="UniProtKB-KW"/>
</dbReference>
<name>A0ABT6BD41_9GAMM</name>
<dbReference type="PROSITE" id="PS50109">
    <property type="entry name" value="HIS_KIN"/>
    <property type="match status" value="1"/>
</dbReference>
<dbReference type="RefSeq" id="WP_320551838.1">
    <property type="nucleotide sequence ID" value="NZ_JAQLOK010000004.1"/>
</dbReference>
<comment type="caution">
    <text evidence="8">The sequence shown here is derived from an EMBL/GenBank/DDBJ whole genome shotgun (WGS) entry which is preliminary data.</text>
</comment>
<keyword evidence="6" id="KW-0902">Two-component regulatory system</keyword>
<evidence type="ECO:0000256" key="4">
    <source>
        <dbReference type="ARBA" id="ARBA00022679"/>
    </source>
</evidence>
<evidence type="ECO:0000256" key="6">
    <source>
        <dbReference type="ARBA" id="ARBA00023012"/>
    </source>
</evidence>
<dbReference type="PANTHER" id="PTHR44936">
    <property type="entry name" value="SENSOR PROTEIN CREC"/>
    <property type="match status" value="1"/>
</dbReference>
<feature type="domain" description="Histidine kinase" evidence="7">
    <location>
        <begin position="19"/>
        <end position="220"/>
    </location>
</feature>
<dbReference type="InterPro" id="IPR050980">
    <property type="entry name" value="2C_sensor_his_kinase"/>
</dbReference>
<evidence type="ECO:0000313" key="9">
    <source>
        <dbReference type="Proteomes" id="UP001528850"/>
    </source>
</evidence>
<dbReference type="InterPro" id="IPR005467">
    <property type="entry name" value="His_kinase_dom"/>
</dbReference>
<dbReference type="SMART" id="SM00387">
    <property type="entry name" value="HATPase_c"/>
    <property type="match status" value="1"/>
</dbReference>
<dbReference type="EMBL" id="JARJJS010000003">
    <property type="protein sequence ID" value="MDF4025904.1"/>
    <property type="molecule type" value="Genomic_DNA"/>
</dbReference>
<evidence type="ECO:0000256" key="3">
    <source>
        <dbReference type="ARBA" id="ARBA00022553"/>
    </source>
</evidence>
<accession>A0ABT6BD41</accession>
<dbReference type="Proteomes" id="UP001528850">
    <property type="component" value="Unassembled WGS sequence"/>
</dbReference>
<dbReference type="Pfam" id="PF02518">
    <property type="entry name" value="HATPase_c"/>
    <property type="match status" value="1"/>
</dbReference>
<dbReference type="PANTHER" id="PTHR44936:SF9">
    <property type="entry name" value="SENSOR PROTEIN CREC"/>
    <property type="match status" value="1"/>
</dbReference>
<evidence type="ECO:0000256" key="2">
    <source>
        <dbReference type="ARBA" id="ARBA00012438"/>
    </source>
</evidence>
<keyword evidence="9" id="KW-1185">Reference proteome</keyword>
<evidence type="ECO:0000256" key="5">
    <source>
        <dbReference type="ARBA" id="ARBA00022777"/>
    </source>
</evidence>
<comment type="catalytic activity">
    <reaction evidence="1">
        <text>ATP + protein L-histidine = ADP + protein N-phospho-L-histidine.</text>
        <dbReference type="EC" id="2.7.13.3"/>
    </reaction>
</comment>
<dbReference type="Gene3D" id="3.30.565.10">
    <property type="entry name" value="Histidine kinase-like ATPase, C-terminal domain"/>
    <property type="match status" value="1"/>
</dbReference>
<dbReference type="EC" id="2.7.13.3" evidence="2"/>
<protein>
    <recommendedName>
        <fullName evidence="2">histidine kinase</fullName>
        <ecNumber evidence="2">2.7.13.3</ecNumber>
    </recommendedName>
</protein>
<dbReference type="InterPro" id="IPR003661">
    <property type="entry name" value="HisK_dim/P_dom"/>
</dbReference>
<evidence type="ECO:0000259" key="7">
    <source>
        <dbReference type="PROSITE" id="PS50109"/>
    </source>
</evidence>
<dbReference type="SUPFAM" id="SSF55874">
    <property type="entry name" value="ATPase domain of HSP90 chaperone/DNA topoisomerase II/histidine kinase"/>
    <property type="match status" value="1"/>
</dbReference>
<reference evidence="8 9" key="1">
    <citation type="journal article" date="2024" name="Curr. Microbiol.">
        <title>Luteibacter sahnii sp. nov., A Novel Yellow-Colored Xanthomonadin Pigment Producing Probiotic Bacterium from Healthy Rice Seed Microbiome.</title>
        <authorList>
            <person name="Jaiswal G."/>
            <person name="Rana R."/>
            <person name="Nayak P.K."/>
            <person name="Chouhan R."/>
            <person name="Gandhi S.G."/>
            <person name="Patel H.K."/>
            <person name="Patil P.B."/>
        </authorList>
    </citation>
    <scope>NUCLEOTIDE SEQUENCE [LARGE SCALE GENOMIC DNA]</scope>
    <source>
        <strain evidence="8 9">PPL201</strain>
    </source>
</reference>
<keyword evidence="5 8" id="KW-0418">Kinase</keyword>
<dbReference type="InterPro" id="IPR036890">
    <property type="entry name" value="HATPase_C_sf"/>
</dbReference>
<keyword evidence="4" id="KW-0808">Transferase</keyword>
<dbReference type="InterPro" id="IPR003594">
    <property type="entry name" value="HATPase_dom"/>
</dbReference>
<sequence>MSGETPDVAAALRRELRARSLHALNSPLGAIMAQAELTQLLVRREAGGAADAATRIVDDGERCARMLRDAFAAMDELDTWQPGRSAVGDTVDDAMHDVGSSTMTVRVTGGDVVLPWCAPMAAAWFRRCLDNAFRHGASVVDVTAQDDAGDTVVSVHDDGEGLRGLTGEGALRPFVSTTPGTHTGLGLWLVQAMARWAGGSVALPSVPAGFTVQCRLPSPGRYLS</sequence>
<dbReference type="CDD" id="cd00082">
    <property type="entry name" value="HisKA"/>
    <property type="match status" value="1"/>
</dbReference>
<organism evidence="8 9">
    <name type="scientific">Luteibacter sahnii</name>
    <dbReference type="NCBI Taxonomy" id="3021977"/>
    <lineage>
        <taxon>Bacteria</taxon>
        <taxon>Pseudomonadati</taxon>
        <taxon>Pseudomonadota</taxon>
        <taxon>Gammaproteobacteria</taxon>
        <taxon>Lysobacterales</taxon>
        <taxon>Rhodanobacteraceae</taxon>
        <taxon>Luteibacter</taxon>
    </lineage>
</organism>
<keyword evidence="3" id="KW-0597">Phosphoprotein</keyword>
<proteinExistence type="predicted"/>
<evidence type="ECO:0000256" key="1">
    <source>
        <dbReference type="ARBA" id="ARBA00000085"/>
    </source>
</evidence>
<evidence type="ECO:0000313" key="8">
    <source>
        <dbReference type="EMBL" id="MDF4025904.1"/>
    </source>
</evidence>